<evidence type="ECO:0000313" key="10">
    <source>
        <dbReference type="Proteomes" id="UP000741013"/>
    </source>
</evidence>
<reference evidence="9 10" key="1">
    <citation type="submission" date="2021-03" db="EMBL/GenBank/DDBJ databases">
        <title>Sequencing the genomes of 1000 actinobacteria strains.</title>
        <authorList>
            <person name="Klenk H.-P."/>
        </authorList>
    </citation>
    <scope>NUCLEOTIDE SEQUENCE [LARGE SCALE GENOMIC DNA]</scope>
    <source>
        <strain evidence="9 10">DSM 45510</strain>
    </source>
</reference>
<evidence type="ECO:0000256" key="6">
    <source>
        <dbReference type="PROSITE-ProRule" id="PRU01091"/>
    </source>
</evidence>
<dbReference type="InterPro" id="IPR019734">
    <property type="entry name" value="TPR_rpt"/>
</dbReference>
<dbReference type="RefSeq" id="WP_209666643.1">
    <property type="nucleotide sequence ID" value="NZ_JAGGMS010000001.1"/>
</dbReference>
<sequence length="975" mass="107618">MRFRALGPLEFLDATEWRAIRAPKWRLLLATLLIEAGQVLSVDRIAAELWDEAQPKTVGNQVHGYVSRLRRLLRDGQGELLVTQAPGYRLRIEPADTDFGRFLALVDSGRAAWRAGDTDEAAGLLSGGLALWRGNAFQDVPVSPLVRAEADNLNELRVTVLEDLAEVNLLRGQHGELSAELAELVKEHPLRERMRELQMLALYRNGRQADALTAYADLRERLADELGVDPSPPLQRLYERILRADGALASPAQPAAQPEKEPPPGPDLPVHQLPPDVPDFTDRRAKREAIAEVIASRKETGPPPVAVVAGGPGVGKSTLAVHVAHAAKPHFPDGQFYLDLAGTSADPRDPAVLLAEVLHALGITGAWIPEGLPARTTLYRSLLARRRMLLVLDDAANADQVRPLLPSTGSCAVLVTSRTQMNDLPGARHIELDVFRPQEARELFASIVSAERVAAEPEEAEKILRSCGYLPLAIRISGGRLAGRMTWPLRVMRERLADESKRLGELRVGELDVRASFGLSLRSLPPIAVQAFGLLGLLGRESLPGWVLGPLLDRQDAHDVLDMLVDASLVQLADTDAVGQPRYRLHDLLRTYALETAETFPAATRHAALTRLLATWLDLVEQAVDRLPPSLFRPKPGLTVRRPLPPETVTQLVANPLAWFSAERVCLLGAVKLAAEGEMDELAWELAAHTACYYDVHNQHEDWRQSHQLVLKVVHEAGNKPGEAAMLRGLAQVQIYRDALDDATESLRESLRLCQEIGDRRGEALAASALGTVERSQGHHEQALEHVRHALELVLETGDRAIEAQLRNGIATIHLAQGRPAEAEPWFEEALRLARELGDVHREAVVLREMSQLHRESGATAHALRSLRRALDIFEELNDERCRAYTLVKLGRLYAERGERAQTSLALESAARMYARSGDRMAEAASWQLLGELAATQHNADTARVHLNVALRLWQDFGADDQVNELKSKLHRLPH</sequence>
<feature type="region of interest" description="Disordered" evidence="7">
    <location>
        <begin position="249"/>
        <end position="280"/>
    </location>
</feature>
<gene>
    <name evidence="9" type="ORF">JOM49_005000</name>
</gene>
<keyword evidence="2" id="KW-0677">Repeat</keyword>
<dbReference type="PANTHER" id="PTHR35807">
    <property type="entry name" value="TRANSCRIPTIONAL REGULATOR REDD-RELATED"/>
    <property type="match status" value="1"/>
</dbReference>
<dbReference type="PROSITE" id="PS51755">
    <property type="entry name" value="OMPR_PHOB"/>
    <property type="match status" value="1"/>
</dbReference>
<dbReference type="PANTHER" id="PTHR35807:SF1">
    <property type="entry name" value="TRANSCRIPTIONAL REGULATOR REDD"/>
    <property type="match status" value="1"/>
</dbReference>
<comment type="similarity">
    <text evidence="1">Belongs to the AfsR/DnrI/RedD regulatory family.</text>
</comment>
<dbReference type="InterPro" id="IPR042197">
    <property type="entry name" value="Apaf_helical"/>
</dbReference>
<feature type="DNA-binding region" description="OmpR/PhoB-type" evidence="6">
    <location>
        <begin position="1"/>
        <end position="92"/>
    </location>
</feature>
<keyword evidence="4 6" id="KW-0238">DNA-binding</keyword>
<evidence type="ECO:0000256" key="1">
    <source>
        <dbReference type="ARBA" id="ARBA00005820"/>
    </source>
</evidence>
<evidence type="ECO:0000313" key="9">
    <source>
        <dbReference type="EMBL" id="MBP2183474.1"/>
    </source>
</evidence>
<name>A0ABS4PXA3_9PSEU</name>
<evidence type="ECO:0000256" key="4">
    <source>
        <dbReference type="ARBA" id="ARBA00023125"/>
    </source>
</evidence>
<keyword evidence="3" id="KW-0805">Transcription regulation</keyword>
<dbReference type="InterPro" id="IPR003593">
    <property type="entry name" value="AAA+_ATPase"/>
</dbReference>
<keyword evidence="10" id="KW-1185">Reference proteome</keyword>
<dbReference type="SMART" id="SM00382">
    <property type="entry name" value="AAA"/>
    <property type="match status" value="1"/>
</dbReference>
<dbReference type="Gene3D" id="1.10.10.10">
    <property type="entry name" value="Winged helix-like DNA-binding domain superfamily/Winged helix DNA-binding domain"/>
    <property type="match status" value="1"/>
</dbReference>
<dbReference type="Pfam" id="PF00486">
    <property type="entry name" value="Trans_reg_C"/>
    <property type="match status" value="1"/>
</dbReference>
<dbReference type="SUPFAM" id="SSF46894">
    <property type="entry name" value="C-terminal effector domain of the bipartite response regulators"/>
    <property type="match status" value="1"/>
</dbReference>
<dbReference type="InterPro" id="IPR002182">
    <property type="entry name" value="NB-ARC"/>
</dbReference>
<organism evidence="9 10">
    <name type="scientific">Amycolatopsis magusensis</name>
    <dbReference type="NCBI Taxonomy" id="882444"/>
    <lineage>
        <taxon>Bacteria</taxon>
        <taxon>Bacillati</taxon>
        <taxon>Actinomycetota</taxon>
        <taxon>Actinomycetes</taxon>
        <taxon>Pseudonocardiales</taxon>
        <taxon>Pseudonocardiaceae</taxon>
        <taxon>Amycolatopsis</taxon>
    </lineage>
</organism>
<dbReference type="SUPFAM" id="SSF48452">
    <property type="entry name" value="TPR-like"/>
    <property type="match status" value="3"/>
</dbReference>
<accession>A0ABS4PXA3</accession>
<dbReference type="Gene3D" id="1.10.8.430">
    <property type="entry name" value="Helical domain of apoptotic protease-activating factors"/>
    <property type="match status" value="1"/>
</dbReference>
<dbReference type="InterPro" id="IPR016032">
    <property type="entry name" value="Sig_transdc_resp-reg_C-effctor"/>
</dbReference>
<keyword evidence="5" id="KW-0804">Transcription</keyword>
<dbReference type="SMART" id="SM01043">
    <property type="entry name" value="BTAD"/>
    <property type="match status" value="1"/>
</dbReference>
<proteinExistence type="inferred from homology"/>
<evidence type="ECO:0000256" key="5">
    <source>
        <dbReference type="ARBA" id="ARBA00023163"/>
    </source>
</evidence>
<dbReference type="Pfam" id="PF00931">
    <property type="entry name" value="NB-ARC"/>
    <property type="match status" value="1"/>
</dbReference>
<feature type="domain" description="OmpR/PhoB-type" evidence="8">
    <location>
        <begin position="1"/>
        <end position="92"/>
    </location>
</feature>
<dbReference type="GO" id="GO:0003677">
    <property type="term" value="F:DNA binding"/>
    <property type="evidence" value="ECO:0007669"/>
    <property type="project" value="UniProtKB-KW"/>
</dbReference>
<evidence type="ECO:0000256" key="7">
    <source>
        <dbReference type="SAM" id="MobiDB-lite"/>
    </source>
</evidence>
<dbReference type="InterPro" id="IPR001867">
    <property type="entry name" value="OmpR/PhoB-type_DNA-bd"/>
</dbReference>
<dbReference type="EMBL" id="JAGGMS010000001">
    <property type="protein sequence ID" value="MBP2183474.1"/>
    <property type="molecule type" value="Genomic_DNA"/>
</dbReference>
<comment type="caution">
    <text evidence="9">The sequence shown here is derived from an EMBL/GenBank/DDBJ whole genome shotgun (WGS) entry which is preliminary data.</text>
</comment>
<evidence type="ECO:0000256" key="2">
    <source>
        <dbReference type="ARBA" id="ARBA00022737"/>
    </source>
</evidence>
<dbReference type="SUPFAM" id="SSF52540">
    <property type="entry name" value="P-loop containing nucleoside triphosphate hydrolases"/>
    <property type="match status" value="1"/>
</dbReference>
<dbReference type="Pfam" id="PF03704">
    <property type="entry name" value="BTAD"/>
    <property type="match status" value="1"/>
</dbReference>
<dbReference type="InterPro" id="IPR011990">
    <property type="entry name" value="TPR-like_helical_dom_sf"/>
</dbReference>
<dbReference type="PRINTS" id="PR00364">
    <property type="entry name" value="DISEASERSIST"/>
</dbReference>
<dbReference type="Gene3D" id="3.40.50.300">
    <property type="entry name" value="P-loop containing nucleotide triphosphate hydrolases"/>
    <property type="match status" value="1"/>
</dbReference>
<dbReference type="CDD" id="cd15831">
    <property type="entry name" value="BTAD"/>
    <property type="match status" value="1"/>
</dbReference>
<dbReference type="InterPro" id="IPR005158">
    <property type="entry name" value="BTAD"/>
</dbReference>
<dbReference type="SMART" id="SM00028">
    <property type="entry name" value="TPR"/>
    <property type="match status" value="6"/>
</dbReference>
<evidence type="ECO:0000256" key="3">
    <source>
        <dbReference type="ARBA" id="ARBA00023015"/>
    </source>
</evidence>
<dbReference type="InterPro" id="IPR027417">
    <property type="entry name" value="P-loop_NTPase"/>
</dbReference>
<evidence type="ECO:0000259" key="8">
    <source>
        <dbReference type="PROSITE" id="PS51755"/>
    </source>
</evidence>
<dbReference type="SMART" id="SM00862">
    <property type="entry name" value="Trans_reg_C"/>
    <property type="match status" value="1"/>
</dbReference>
<dbReference type="Proteomes" id="UP000741013">
    <property type="component" value="Unassembled WGS sequence"/>
</dbReference>
<dbReference type="Pfam" id="PF13424">
    <property type="entry name" value="TPR_12"/>
    <property type="match status" value="2"/>
</dbReference>
<protein>
    <submittedName>
        <fullName evidence="9">DNA-binding SARP family transcriptional activator</fullName>
    </submittedName>
</protein>
<dbReference type="InterPro" id="IPR036388">
    <property type="entry name" value="WH-like_DNA-bd_sf"/>
</dbReference>
<dbReference type="Gene3D" id="1.25.40.10">
    <property type="entry name" value="Tetratricopeptide repeat domain"/>
    <property type="match status" value="3"/>
</dbReference>
<dbReference type="InterPro" id="IPR051677">
    <property type="entry name" value="AfsR-DnrI-RedD_regulator"/>
</dbReference>